<evidence type="ECO:0000313" key="2">
    <source>
        <dbReference type="EMBL" id="CAE0354429.1"/>
    </source>
</evidence>
<feature type="domain" description="Band 7" evidence="1">
    <location>
        <begin position="9"/>
        <end position="136"/>
    </location>
</feature>
<dbReference type="Pfam" id="PF01145">
    <property type="entry name" value="Band_7"/>
    <property type="match status" value="1"/>
</dbReference>
<gene>
    <name evidence="2" type="ORF">EHAR0213_LOCUS13345</name>
</gene>
<dbReference type="SUPFAM" id="SSF117892">
    <property type="entry name" value="Band 7/SPFH domain"/>
    <property type="match status" value="1"/>
</dbReference>
<reference evidence="2" key="1">
    <citation type="submission" date="2021-01" db="EMBL/GenBank/DDBJ databases">
        <authorList>
            <person name="Corre E."/>
            <person name="Pelletier E."/>
            <person name="Niang G."/>
            <person name="Scheremetjew M."/>
            <person name="Finn R."/>
            <person name="Kale V."/>
            <person name="Holt S."/>
            <person name="Cochrane G."/>
            <person name="Meng A."/>
            <person name="Brown T."/>
            <person name="Cohen L."/>
        </authorList>
    </citation>
    <scope>NUCLEOTIDE SEQUENCE</scope>
    <source>
        <strain evidence="2">FSP1.4</strain>
    </source>
</reference>
<dbReference type="AlphaFoldDB" id="A0A7S3NEY9"/>
<proteinExistence type="predicted"/>
<sequence>MPYTKIQFLVTQQNFQFDLPVRNCPTIDNIYIQIEVSIILRVRPGEDNVKNFCYKTSVNQLNEQLDAAISERIRVLARSKTHKEAYSIRGKKTNQSQTLCAYMNGLFESKGIEIRSIIITDVILDAQIANQMEEKTLYASKNTLERKQQCFELRVINDEQEYNQRKERMKQERESEVLRCSKMIAEVEQKVRKIEADTQKIIAEINEKAHAEVAKVDAQSELEAQEIISETKMIRASIMADGRALYNKLFSESDAYVIKKNAQAQEVASKMVAEEVKIRGQAEAELSKNLASRRHFDEEMAKLGVLQDLANNDHLSIFGDHKDSLLAQLATFRMLGAK</sequence>
<accession>A0A7S3NEY9</accession>
<protein>
    <recommendedName>
        <fullName evidence="1">Band 7 domain-containing protein</fullName>
    </recommendedName>
</protein>
<dbReference type="InterPro" id="IPR036013">
    <property type="entry name" value="Band_7/SPFH_dom_sf"/>
</dbReference>
<name>A0A7S3NEY9_9SPIT</name>
<organism evidence="2">
    <name type="scientific">Euplotes harpa</name>
    <dbReference type="NCBI Taxonomy" id="151035"/>
    <lineage>
        <taxon>Eukaryota</taxon>
        <taxon>Sar</taxon>
        <taxon>Alveolata</taxon>
        <taxon>Ciliophora</taxon>
        <taxon>Intramacronucleata</taxon>
        <taxon>Spirotrichea</taxon>
        <taxon>Hypotrichia</taxon>
        <taxon>Euplotida</taxon>
        <taxon>Euplotidae</taxon>
        <taxon>Euplotes</taxon>
    </lineage>
</organism>
<dbReference type="Gene3D" id="3.30.479.30">
    <property type="entry name" value="Band 7 domain"/>
    <property type="match status" value="1"/>
</dbReference>
<evidence type="ECO:0000259" key="1">
    <source>
        <dbReference type="Pfam" id="PF01145"/>
    </source>
</evidence>
<dbReference type="InterPro" id="IPR001107">
    <property type="entry name" value="Band_7"/>
</dbReference>
<dbReference type="EMBL" id="HBII01032306">
    <property type="protein sequence ID" value="CAE0354429.1"/>
    <property type="molecule type" value="Transcribed_RNA"/>
</dbReference>